<evidence type="ECO:0000313" key="2">
    <source>
        <dbReference type="Proteomes" id="UP001556196"/>
    </source>
</evidence>
<proteinExistence type="predicted"/>
<dbReference type="Gene3D" id="1.25.40.10">
    <property type="entry name" value="Tetratricopeptide repeat domain"/>
    <property type="match status" value="1"/>
</dbReference>
<dbReference type="InterPro" id="IPR011990">
    <property type="entry name" value="TPR-like_helical_dom_sf"/>
</dbReference>
<sequence>MAGPHPDAIDVVEFWSNAGQEAWFTKDADFDAGFHDRFRTLHFAAARRELDHWMDHPDGALALMILLDQFPRNCFRGTGHMFATDPLARHFARQAFEAGHVDRVPEELRIFFVLPFEHSEDLADQHLSVELSAPYGEEFMKYAVIHRDIIERFGRFPHRNPALGRQTTAEEKAFLDDGGFSG</sequence>
<accession>A0ABV3QWU2</accession>
<dbReference type="Pfam" id="PF06041">
    <property type="entry name" value="DUF924"/>
    <property type="match status" value="1"/>
</dbReference>
<protein>
    <submittedName>
        <fullName evidence="1">DUF924 family protein</fullName>
    </submittedName>
</protein>
<organism evidence="1 2">
    <name type="scientific">Mesorhizobium marinum</name>
    <dbReference type="NCBI Taxonomy" id="3228790"/>
    <lineage>
        <taxon>Bacteria</taxon>
        <taxon>Pseudomonadati</taxon>
        <taxon>Pseudomonadota</taxon>
        <taxon>Alphaproteobacteria</taxon>
        <taxon>Hyphomicrobiales</taxon>
        <taxon>Phyllobacteriaceae</taxon>
        <taxon>Mesorhizobium</taxon>
    </lineage>
</organism>
<gene>
    <name evidence="1" type="ORF">ABUE31_05355</name>
</gene>
<dbReference type="InterPro" id="IPR010323">
    <property type="entry name" value="DUF924"/>
</dbReference>
<name>A0ABV3QWU2_9HYPH</name>
<dbReference type="EMBL" id="JBFOCI010000001">
    <property type="protein sequence ID" value="MEW9805408.1"/>
    <property type="molecule type" value="Genomic_DNA"/>
</dbReference>
<dbReference type="RefSeq" id="WP_367722454.1">
    <property type="nucleotide sequence ID" value="NZ_JBFOCI010000001.1"/>
</dbReference>
<comment type="caution">
    <text evidence="1">The sequence shown here is derived from an EMBL/GenBank/DDBJ whole genome shotgun (WGS) entry which is preliminary data.</text>
</comment>
<keyword evidence="2" id="KW-1185">Reference proteome</keyword>
<reference evidence="1 2" key="1">
    <citation type="submission" date="2024-06" db="EMBL/GenBank/DDBJ databases">
        <authorList>
            <person name="Tuo L."/>
        </authorList>
    </citation>
    <scope>NUCLEOTIDE SEQUENCE [LARGE SCALE GENOMIC DNA]</scope>
    <source>
        <strain evidence="1 2">ZMM04-5</strain>
    </source>
</reference>
<evidence type="ECO:0000313" key="1">
    <source>
        <dbReference type="EMBL" id="MEW9805408.1"/>
    </source>
</evidence>
<dbReference type="SUPFAM" id="SSF48452">
    <property type="entry name" value="TPR-like"/>
    <property type="match status" value="1"/>
</dbReference>
<dbReference type="Gene3D" id="1.20.58.320">
    <property type="entry name" value="TPR-like"/>
    <property type="match status" value="1"/>
</dbReference>
<dbReference type="Proteomes" id="UP001556196">
    <property type="component" value="Unassembled WGS sequence"/>
</dbReference>